<dbReference type="Proteomes" id="UP000246464">
    <property type="component" value="Chromosome 11"/>
</dbReference>
<accession>A0A2U9C343</accession>
<gene>
    <name evidence="2" type="ORF">SMAX5B_014502</name>
</gene>
<dbReference type="EMBL" id="CP026253">
    <property type="protein sequence ID" value="AWP10106.1"/>
    <property type="molecule type" value="Genomic_DNA"/>
</dbReference>
<keyword evidence="3" id="KW-1185">Reference proteome</keyword>
<feature type="region of interest" description="Disordered" evidence="1">
    <location>
        <begin position="1"/>
        <end position="33"/>
    </location>
</feature>
<name>A0A2U9C343_SCOMX</name>
<dbReference type="AlphaFoldDB" id="A0A2U9C343"/>
<proteinExistence type="predicted"/>
<evidence type="ECO:0000313" key="2">
    <source>
        <dbReference type="EMBL" id="AWP10106.1"/>
    </source>
</evidence>
<sequence>MCDLEETKDSPAGFPLRTNPTCPTVFSGGSPASRAGRVDRAPLLLNQFAAEKNSGAAMTSPRNPPPQFPPASCLHSARHSRAEIIFDNLNVCHMLW</sequence>
<organism evidence="2 3">
    <name type="scientific">Scophthalmus maximus</name>
    <name type="common">Turbot</name>
    <name type="synonym">Psetta maxima</name>
    <dbReference type="NCBI Taxonomy" id="52904"/>
    <lineage>
        <taxon>Eukaryota</taxon>
        <taxon>Metazoa</taxon>
        <taxon>Chordata</taxon>
        <taxon>Craniata</taxon>
        <taxon>Vertebrata</taxon>
        <taxon>Euteleostomi</taxon>
        <taxon>Actinopterygii</taxon>
        <taxon>Neopterygii</taxon>
        <taxon>Teleostei</taxon>
        <taxon>Neoteleostei</taxon>
        <taxon>Acanthomorphata</taxon>
        <taxon>Carangaria</taxon>
        <taxon>Pleuronectiformes</taxon>
        <taxon>Pleuronectoidei</taxon>
        <taxon>Scophthalmidae</taxon>
        <taxon>Scophthalmus</taxon>
    </lineage>
</organism>
<protein>
    <submittedName>
        <fullName evidence="2">Uncharacterized protein</fullName>
    </submittedName>
</protein>
<evidence type="ECO:0000256" key="1">
    <source>
        <dbReference type="SAM" id="MobiDB-lite"/>
    </source>
</evidence>
<reference evidence="2 3" key="1">
    <citation type="submission" date="2017-12" db="EMBL/GenBank/DDBJ databases">
        <title>Integrating genomic resources of turbot (Scophthalmus maximus) in depth evaluation of genetic and physical mapping variation across individuals.</title>
        <authorList>
            <person name="Martinez P."/>
        </authorList>
    </citation>
    <scope>NUCLEOTIDE SEQUENCE [LARGE SCALE GENOMIC DNA]</scope>
</reference>
<evidence type="ECO:0000313" key="3">
    <source>
        <dbReference type="Proteomes" id="UP000246464"/>
    </source>
</evidence>